<reference evidence="3" key="1">
    <citation type="submission" date="2021-06" db="EMBL/GenBank/DDBJ databases">
        <authorList>
            <person name="Kallberg Y."/>
            <person name="Tangrot J."/>
            <person name="Rosling A."/>
        </authorList>
    </citation>
    <scope>NUCLEOTIDE SEQUENCE</scope>
    <source>
        <strain evidence="3">87-6 pot B 2015</strain>
    </source>
</reference>
<evidence type="ECO:0000313" key="3">
    <source>
        <dbReference type="EMBL" id="CAG8637104.1"/>
    </source>
</evidence>
<proteinExistence type="predicted"/>
<feature type="domain" description="DUF6787" evidence="2">
    <location>
        <begin position="59"/>
        <end position="143"/>
    </location>
</feature>
<dbReference type="Proteomes" id="UP000789375">
    <property type="component" value="Unassembled WGS sequence"/>
</dbReference>
<gene>
    <name evidence="3" type="ORF">FMOSSE_LOCUS10793</name>
</gene>
<dbReference type="AlphaFoldDB" id="A0A9N9GZW3"/>
<keyword evidence="1" id="KW-0812">Transmembrane</keyword>
<keyword evidence="4" id="KW-1185">Reference proteome</keyword>
<dbReference type="InterPro" id="IPR046714">
    <property type="entry name" value="DUF6787"/>
</dbReference>
<protein>
    <submittedName>
        <fullName evidence="3">16499_t:CDS:1</fullName>
    </submittedName>
</protein>
<evidence type="ECO:0000259" key="2">
    <source>
        <dbReference type="Pfam" id="PF20584"/>
    </source>
</evidence>
<feature type="transmembrane region" description="Helical" evidence="1">
    <location>
        <begin position="105"/>
        <end position="126"/>
    </location>
</feature>
<accession>A0A9N9GZW3</accession>
<comment type="caution">
    <text evidence="3">The sequence shown here is derived from an EMBL/GenBank/DDBJ whole genome shotgun (WGS) entry which is preliminary data.</text>
</comment>
<evidence type="ECO:0000313" key="4">
    <source>
        <dbReference type="Proteomes" id="UP000789375"/>
    </source>
</evidence>
<organism evidence="3 4">
    <name type="scientific">Funneliformis mosseae</name>
    <name type="common">Endomycorrhizal fungus</name>
    <name type="synonym">Glomus mosseae</name>
    <dbReference type="NCBI Taxonomy" id="27381"/>
    <lineage>
        <taxon>Eukaryota</taxon>
        <taxon>Fungi</taxon>
        <taxon>Fungi incertae sedis</taxon>
        <taxon>Mucoromycota</taxon>
        <taxon>Glomeromycotina</taxon>
        <taxon>Glomeromycetes</taxon>
        <taxon>Glomerales</taxon>
        <taxon>Glomeraceae</taxon>
        <taxon>Funneliformis</taxon>
    </lineage>
</organism>
<dbReference type="EMBL" id="CAJVPP010003783">
    <property type="protein sequence ID" value="CAG8637104.1"/>
    <property type="molecule type" value="Genomic_DNA"/>
</dbReference>
<dbReference type="Pfam" id="PF20584">
    <property type="entry name" value="DUF6787"/>
    <property type="match status" value="1"/>
</dbReference>
<evidence type="ECO:0000256" key="1">
    <source>
        <dbReference type="SAM" id="Phobius"/>
    </source>
</evidence>
<sequence>MNDSVLTQQRPEVNESLLHYQSNNSSSSSLNARQYVTKSGCEQEEMKRWSWTWWKELTIILTVFAITGSTTVRIVRPIVTNVFGIEGKYRNLLRGFIDGPWSYRLTYLSITLPLYSLILLVVGTIFRRHNYFKGIVLRMWGRFIPNRLTKIKRDDSLV</sequence>
<feature type="transmembrane region" description="Helical" evidence="1">
    <location>
        <begin position="57"/>
        <end position="85"/>
    </location>
</feature>
<keyword evidence="1" id="KW-1133">Transmembrane helix</keyword>
<keyword evidence="1" id="KW-0472">Membrane</keyword>
<name>A0A9N9GZW3_FUNMO</name>